<dbReference type="Proteomes" id="UP000001261">
    <property type="component" value="Unassembled WGS sequence"/>
</dbReference>
<accession>A0A0D8JUH2</accession>
<reference evidence="2" key="2">
    <citation type="journal article" date="2010" name="Genome Res.">
        <title>Population genomic sequencing of Coccidioides fungi reveals recent hybridization and transposon control.</title>
        <authorList>
            <person name="Neafsey D.E."/>
            <person name="Barker B.M."/>
            <person name="Sharpton T.J."/>
            <person name="Stajich J.E."/>
            <person name="Park D.J."/>
            <person name="Whiston E."/>
            <person name="Hung C.-Y."/>
            <person name="McMahan C."/>
            <person name="White J."/>
            <person name="Sykes S."/>
            <person name="Heiman D."/>
            <person name="Young S."/>
            <person name="Zeng Q."/>
            <person name="Abouelleil A."/>
            <person name="Aftuck L."/>
            <person name="Bessette D."/>
            <person name="Brown A."/>
            <person name="FitzGerald M."/>
            <person name="Lui A."/>
            <person name="Macdonald J.P."/>
            <person name="Priest M."/>
            <person name="Orbach M.J."/>
            <person name="Galgiani J.N."/>
            <person name="Kirkland T.N."/>
            <person name="Cole G.T."/>
            <person name="Birren B.W."/>
            <person name="Henn M.R."/>
            <person name="Taylor J.W."/>
            <person name="Rounsley S.D."/>
        </authorList>
    </citation>
    <scope>GENOME REANNOTATION</scope>
    <source>
        <strain evidence="2">RS</strain>
    </source>
</reference>
<protein>
    <submittedName>
        <fullName evidence="1">Uncharacterized protein</fullName>
    </submittedName>
</protein>
<proteinExistence type="predicted"/>
<sequence length="118" mass="13858">MPECDLLAQILPMKVELQSPEGCQALRAMEALCKQECEIAYCTSLKPIDGHCICSQAMNKLYPHWHWLHLYCCYKKCVQKMGPSNFAELCFECDSWYQTEEDWNQYCKQHLETLKDLL</sequence>
<dbReference type="InParanoid" id="A0A0D8JUH2"/>
<organism evidence="1 2">
    <name type="scientific">Coccidioides immitis (strain RS)</name>
    <name type="common">Valley fever fungus</name>
    <dbReference type="NCBI Taxonomy" id="246410"/>
    <lineage>
        <taxon>Eukaryota</taxon>
        <taxon>Fungi</taxon>
        <taxon>Dikarya</taxon>
        <taxon>Ascomycota</taxon>
        <taxon>Pezizomycotina</taxon>
        <taxon>Eurotiomycetes</taxon>
        <taxon>Eurotiomycetidae</taxon>
        <taxon>Onygenales</taxon>
        <taxon>Onygenaceae</taxon>
        <taxon>Coccidioides</taxon>
    </lineage>
</organism>
<evidence type="ECO:0000313" key="1">
    <source>
        <dbReference type="EMBL" id="KJF60769.1"/>
    </source>
</evidence>
<dbReference type="GeneID" id="24164021"/>
<dbReference type="EMBL" id="GG704913">
    <property type="protein sequence ID" value="KJF60769.1"/>
    <property type="molecule type" value="Genomic_DNA"/>
</dbReference>
<dbReference type="OrthoDB" id="4207571at2759"/>
<gene>
    <name evidence="1" type="ORF">CIMG_12167</name>
</gene>
<dbReference type="AlphaFoldDB" id="A0A0D8JUH2"/>
<evidence type="ECO:0000313" key="2">
    <source>
        <dbReference type="Proteomes" id="UP000001261"/>
    </source>
</evidence>
<name>A0A0D8JUH2_COCIM</name>
<dbReference type="KEGG" id="cim:CIMG_12167"/>
<keyword evidence="2" id="KW-1185">Reference proteome</keyword>
<dbReference type="VEuPathDB" id="FungiDB:CIMG_12167"/>
<dbReference type="RefSeq" id="XP_012214003.1">
    <property type="nucleotide sequence ID" value="XM_012358580.1"/>
</dbReference>
<reference evidence="2" key="1">
    <citation type="journal article" date="2009" name="Genome Res.">
        <title>Comparative genomic analyses of the human fungal pathogens Coccidioides and their relatives.</title>
        <authorList>
            <person name="Sharpton T.J."/>
            <person name="Stajich J.E."/>
            <person name="Rounsley S.D."/>
            <person name="Gardner M.J."/>
            <person name="Wortman J.R."/>
            <person name="Jordar V.S."/>
            <person name="Maiti R."/>
            <person name="Kodira C.D."/>
            <person name="Neafsey D.E."/>
            <person name="Zeng Q."/>
            <person name="Hung C.-Y."/>
            <person name="McMahan C."/>
            <person name="Muszewska A."/>
            <person name="Grynberg M."/>
            <person name="Mandel M.A."/>
            <person name="Kellner E.M."/>
            <person name="Barker B.M."/>
            <person name="Galgiani J.N."/>
            <person name="Orbach M.J."/>
            <person name="Kirkland T.N."/>
            <person name="Cole G.T."/>
            <person name="Henn M.R."/>
            <person name="Birren B.W."/>
            <person name="Taylor J.W."/>
        </authorList>
    </citation>
    <scope>NUCLEOTIDE SEQUENCE [LARGE SCALE GENOMIC DNA]</scope>
    <source>
        <strain evidence="2">RS</strain>
    </source>
</reference>